<proteinExistence type="predicted"/>
<reference evidence="3" key="1">
    <citation type="submission" date="2020-10" db="EMBL/GenBank/DDBJ databases">
        <authorList>
            <person name="Gilroy R."/>
        </authorList>
    </citation>
    <scope>NUCLEOTIDE SEQUENCE</scope>
    <source>
        <strain evidence="3">ChiW13-3771</strain>
    </source>
</reference>
<reference evidence="3" key="2">
    <citation type="journal article" date="2021" name="PeerJ">
        <title>Extensive microbial diversity within the chicken gut microbiome revealed by metagenomics and culture.</title>
        <authorList>
            <person name="Gilroy R."/>
            <person name="Ravi A."/>
            <person name="Getino M."/>
            <person name="Pursley I."/>
            <person name="Horton D.L."/>
            <person name="Alikhan N.F."/>
            <person name="Baker D."/>
            <person name="Gharbi K."/>
            <person name="Hall N."/>
            <person name="Watson M."/>
            <person name="Adriaenssens E.M."/>
            <person name="Foster-Nyarko E."/>
            <person name="Jarju S."/>
            <person name="Secka A."/>
            <person name="Antonio M."/>
            <person name="Oren A."/>
            <person name="Chaudhuri R.R."/>
            <person name="La Ragione R."/>
            <person name="Hildebrand F."/>
            <person name="Pallen M.J."/>
        </authorList>
    </citation>
    <scope>NUCLEOTIDE SEQUENCE</scope>
    <source>
        <strain evidence="3">ChiW13-3771</strain>
    </source>
</reference>
<dbReference type="Proteomes" id="UP000824201">
    <property type="component" value="Unassembled WGS sequence"/>
</dbReference>
<accession>A0A9D1JD34</accession>
<evidence type="ECO:0000256" key="1">
    <source>
        <dbReference type="SAM" id="Coils"/>
    </source>
</evidence>
<dbReference type="InterPro" id="IPR052018">
    <property type="entry name" value="PHP_domain"/>
</dbReference>
<comment type="caution">
    <text evidence="3">The sequence shown here is derived from an EMBL/GenBank/DDBJ whole genome shotgun (WGS) entry which is preliminary data.</text>
</comment>
<dbReference type="EMBL" id="DVHN01000046">
    <property type="protein sequence ID" value="HIR88111.1"/>
    <property type="molecule type" value="Genomic_DNA"/>
</dbReference>
<dbReference type="Gene3D" id="1.10.150.650">
    <property type="match status" value="1"/>
</dbReference>
<dbReference type="CDD" id="cd07438">
    <property type="entry name" value="PHP_HisPPase_AMP"/>
    <property type="match status" value="1"/>
</dbReference>
<organism evidence="3 4">
    <name type="scientific">Candidatus Fimimorpha faecalis</name>
    <dbReference type="NCBI Taxonomy" id="2840824"/>
    <lineage>
        <taxon>Bacteria</taxon>
        <taxon>Bacillati</taxon>
        <taxon>Bacillota</taxon>
        <taxon>Clostridia</taxon>
        <taxon>Eubacteriales</taxon>
        <taxon>Candidatus Fimimorpha</taxon>
    </lineage>
</organism>
<dbReference type="Pfam" id="PF02811">
    <property type="entry name" value="PHP"/>
    <property type="match status" value="1"/>
</dbReference>
<dbReference type="InterPro" id="IPR016195">
    <property type="entry name" value="Pol/histidinol_Pase-like"/>
</dbReference>
<gene>
    <name evidence="3" type="ORF">IAC96_04090</name>
</gene>
<feature type="domain" description="Polymerase/histidinol phosphatase N-terminal" evidence="2">
    <location>
        <begin position="4"/>
        <end position="69"/>
    </location>
</feature>
<dbReference type="Gene3D" id="3.20.20.140">
    <property type="entry name" value="Metal-dependent hydrolases"/>
    <property type="match status" value="1"/>
</dbReference>
<dbReference type="GO" id="GO:0035312">
    <property type="term" value="F:5'-3' DNA exonuclease activity"/>
    <property type="evidence" value="ECO:0007669"/>
    <property type="project" value="TreeGrafter"/>
</dbReference>
<protein>
    <submittedName>
        <fullName evidence="3">PHP domain-containing protein</fullName>
    </submittedName>
</protein>
<sequence>MEYIDMHVHSTFSDGTCTPEELVQIAQEKNLKAFVLTDHDTVAGVEKTIKAAEGSGVLVLPGIEVSAVYQSKDIHILGYDVDIHNEEFLEQLDHYQKERENRNDRMIQLLAEHGFSISKKKIEERFPGAVMTRAHFARYLCDEGQVSTVREAFEKYIGVGCPCYLPKKEITPEEAMRCIQIAGGHPVLAHPMLYHMERREIEVLVRYLISLGLEGIEAIYSNNSKEEEQYLRQLAKKFGLYITGGSDFHGSNKPAIQMGTGKNNIRVPAELLKNIWKN</sequence>
<evidence type="ECO:0000313" key="4">
    <source>
        <dbReference type="Proteomes" id="UP000824201"/>
    </source>
</evidence>
<dbReference type="GO" id="GO:0004534">
    <property type="term" value="F:5'-3' RNA exonuclease activity"/>
    <property type="evidence" value="ECO:0007669"/>
    <property type="project" value="TreeGrafter"/>
</dbReference>
<dbReference type="InterPro" id="IPR003141">
    <property type="entry name" value="Pol/His_phosphatase_N"/>
</dbReference>
<evidence type="ECO:0000259" key="2">
    <source>
        <dbReference type="SMART" id="SM00481"/>
    </source>
</evidence>
<name>A0A9D1JD34_9FIRM</name>
<feature type="coiled-coil region" evidence="1">
    <location>
        <begin position="85"/>
        <end position="112"/>
    </location>
</feature>
<dbReference type="InterPro" id="IPR004013">
    <property type="entry name" value="PHP_dom"/>
</dbReference>
<keyword evidence="1" id="KW-0175">Coiled coil</keyword>
<dbReference type="AlphaFoldDB" id="A0A9D1JD34"/>
<evidence type="ECO:0000313" key="3">
    <source>
        <dbReference type="EMBL" id="HIR88111.1"/>
    </source>
</evidence>
<dbReference type="PANTHER" id="PTHR42924">
    <property type="entry name" value="EXONUCLEASE"/>
    <property type="match status" value="1"/>
</dbReference>
<dbReference type="SMART" id="SM00481">
    <property type="entry name" value="POLIIIAc"/>
    <property type="match status" value="1"/>
</dbReference>
<dbReference type="SUPFAM" id="SSF89550">
    <property type="entry name" value="PHP domain-like"/>
    <property type="match status" value="1"/>
</dbReference>
<dbReference type="PANTHER" id="PTHR42924:SF3">
    <property type="entry name" value="POLYMERASE_HISTIDINOL PHOSPHATASE N-TERMINAL DOMAIN-CONTAINING PROTEIN"/>
    <property type="match status" value="1"/>
</dbReference>